<name>A0A7X3LYE2_9HYPH</name>
<feature type="transmembrane region" description="Helical" evidence="1">
    <location>
        <begin position="69"/>
        <end position="92"/>
    </location>
</feature>
<evidence type="ECO:0000313" key="4">
    <source>
        <dbReference type="Proteomes" id="UP000433101"/>
    </source>
</evidence>
<feature type="transmembrane region" description="Helical" evidence="1">
    <location>
        <begin position="124"/>
        <end position="142"/>
    </location>
</feature>
<keyword evidence="4" id="KW-1185">Reference proteome</keyword>
<dbReference type="Proteomes" id="UP000433101">
    <property type="component" value="Unassembled WGS sequence"/>
</dbReference>
<keyword evidence="1" id="KW-0812">Transmembrane</keyword>
<feature type="transmembrane region" description="Helical" evidence="1">
    <location>
        <begin position="98"/>
        <end position="117"/>
    </location>
</feature>
<keyword evidence="1" id="KW-1133">Transmembrane helix</keyword>
<feature type="transmembrane region" description="Helical" evidence="1">
    <location>
        <begin position="38"/>
        <end position="57"/>
    </location>
</feature>
<feature type="transmembrane region" description="Helical" evidence="1">
    <location>
        <begin position="177"/>
        <end position="196"/>
    </location>
</feature>
<organism evidence="3 4">
    <name type="scientific">Stappia sediminis</name>
    <dbReference type="NCBI Taxonomy" id="2692190"/>
    <lineage>
        <taxon>Bacteria</taxon>
        <taxon>Pseudomonadati</taxon>
        <taxon>Pseudomonadota</taxon>
        <taxon>Alphaproteobacteria</taxon>
        <taxon>Hyphomicrobiales</taxon>
        <taxon>Stappiaceae</taxon>
        <taxon>Stappia</taxon>
    </lineage>
</organism>
<accession>A0A7X3LYE2</accession>
<feature type="transmembrane region" description="Helical" evidence="1">
    <location>
        <begin position="148"/>
        <end position="165"/>
    </location>
</feature>
<feature type="domain" description="EamA" evidence="2">
    <location>
        <begin position="8"/>
        <end position="139"/>
    </location>
</feature>
<feature type="domain" description="EamA" evidence="2">
    <location>
        <begin position="149"/>
        <end position="278"/>
    </location>
</feature>
<reference evidence="3 4" key="1">
    <citation type="submission" date="2019-12" db="EMBL/GenBank/DDBJ databases">
        <authorList>
            <person name="Li M."/>
        </authorList>
    </citation>
    <scope>NUCLEOTIDE SEQUENCE [LARGE SCALE GENOMIC DNA]</scope>
    <source>
        <strain evidence="3 4">GBMRC 2046</strain>
    </source>
</reference>
<dbReference type="AlphaFoldDB" id="A0A7X3LYE2"/>
<keyword evidence="1" id="KW-0472">Membrane</keyword>
<dbReference type="EMBL" id="WUMV01000010">
    <property type="protein sequence ID" value="MXN67373.1"/>
    <property type="molecule type" value="Genomic_DNA"/>
</dbReference>
<dbReference type="InterPro" id="IPR000620">
    <property type="entry name" value="EamA_dom"/>
</dbReference>
<evidence type="ECO:0000313" key="3">
    <source>
        <dbReference type="EMBL" id="MXN67373.1"/>
    </source>
</evidence>
<dbReference type="RefSeq" id="WP_160777616.1">
    <property type="nucleotide sequence ID" value="NZ_WUMV01000010.1"/>
</dbReference>
<dbReference type="PANTHER" id="PTHR22911:SF135">
    <property type="entry name" value="BLR4310 PROTEIN"/>
    <property type="match status" value="1"/>
</dbReference>
<dbReference type="PANTHER" id="PTHR22911">
    <property type="entry name" value="ACYL-MALONYL CONDENSING ENZYME-RELATED"/>
    <property type="match status" value="1"/>
</dbReference>
<gene>
    <name evidence="3" type="ORF">GR183_20900</name>
</gene>
<protein>
    <submittedName>
        <fullName evidence="3">EamA family transporter</fullName>
    </submittedName>
</protein>
<feature type="transmembrane region" description="Helical" evidence="1">
    <location>
        <begin position="7"/>
        <end position="26"/>
    </location>
</feature>
<feature type="transmembrane region" description="Helical" evidence="1">
    <location>
        <begin position="239"/>
        <end position="256"/>
    </location>
</feature>
<sequence length="299" mass="31792">MLQDNRRAIVAIVIAMLAGIGNDVFAKLAAERLPLGEIIFFRGLMALAMVVSLSIVMRKKVTARMLRHPMVLARTAANGLGTVLFLSALFHLPLANSIAILQALPLVITAGAAIFLAERVGWQRWSAILVGFVGVLIVARPGAEGFDYWAVVAFAGVLLSALRDLISKRTPAEIPSIALNIASLIAIILIGLSLSARETWLVPTSHDLLLLAAAAAFFTAANLLIIISVRLGDIAAVSPFRYTIVVWAIALGFLVWGEVPDALTLTGSAIIVGAGLFTFFRERRLARAARAAGPASVRV</sequence>
<evidence type="ECO:0000256" key="1">
    <source>
        <dbReference type="SAM" id="Phobius"/>
    </source>
</evidence>
<dbReference type="InterPro" id="IPR037185">
    <property type="entry name" value="EmrE-like"/>
</dbReference>
<feature type="transmembrane region" description="Helical" evidence="1">
    <location>
        <begin position="262"/>
        <end position="280"/>
    </location>
</feature>
<dbReference type="GO" id="GO:0016020">
    <property type="term" value="C:membrane"/>
    <property type="evidence" value="ECO:0007669"/>
    <property type="project" value="InterPro"/>
</dbReference>
<proteinExistence type="predicted"/>
<dbReference type="Pfam" id="PF00892">
    <property type="entry name" value="EamA"/>
    <property type="match status" value="2"/>
</dbReference>
<comment type="caution">
    <text evidence="3">The sequence shown here is derived from an EMBL/GenBank/DDBJ whole genome shotgun (WGS) entry which is preliminary data.</text>
</comment>
<feature type="transmembrane region" description="Helical" evidence="1">
    <location>
        <begin position="208"/>
        <end position="227"/>
    </location>
</feature>
<dbReference type="SUPFAM" id="SSF103481">
    <property type="entry name" value="Multidrug resistance efflux transporter EmrE"/>
    <property type="match status" value="2"/>
</dbReference>
<evidence type="ECO:0000259" key="2">
    <source>
        <dbReference type="Pfam" id="PF00892"/>
    </source>
</evidence>